<organism evidence="1 2">
    <name type="scientific">Nicotiana tabacum</name>
    <name type="common">Common tobacco</name>
    <dbReference type="NCBI Taxonomy" id="4097"/>
    <lineage>
        <taxon>Eukaryota</taxon>
        <taxon>Viridiplantae</taxon>
        <taxon>Streptophyta</taxon>
        <taxon>Embryophyta</taxon>
        <taxon>Tracheophyta</taxon>
        <taxon>Spermatophyta</taxon>
        <taxon>Magnoliopsida</taxon>
        <taxon>eudicotyledons</taxon>
        <taxon>Gunneridae</taxon>
        <taxon>Pentapetalae</taxon>
        <taxon>asterids</taxon>
        <taxon>lamiids</taxon>
        <taxon>Solanales</taxon>
        <taxon>Solanaceae</taxon>
        <taxon>Nicotianoideae</taxon>
        <taxon>Nicotianeae</taxon>
        <taxon>Nicotiana</taxon>
    </lineage>
</organism>
<protein>
    <submittedName>
        <fullName evidence="2">Uncharacterized protein LOC142163981</fullName>
    </submittedName>
</protein>
<evidence type="ECO:0000313" key="2">
    <source>
        <dbReference type="RefSeq" id="XP_075077241.1"/>
    </source>
</evidence>
<name>A0AC58RWW1_TOBAC</name>
<keyword evidence="1" id="KW-1185">Reference proteome</keyword>
<gene>
    <name evidence="2" type="primary">LOC142163981</name>
</gene>
<reference evidence="1" key="1">
    <citation type="journal article" date="2014" name="Nat. Commun.">
        <title>The tobacco genome sequence and its comparison with those of tomato and potato.</title>
        <authorList>
            <person name="Sierro N."/>
            <person name="Battey J.N."/>
            <person name="Ouadi S."/>
            <person name="Bakaher N."/>
            <person name="Bovet L."/>
            <person name="Willig A."/>
            <person name="Goepfert S."/>
            <person name="Peitsch M.C."/>
            <person name="Ivanov N.V."/>
        </authorList>
    </citation>
    <scope>NUCLEOTIDE SEQUENCE [LARGE SCALE GENOMIC DNA]</scope>
</reference>
<dbReference type="Proteomes" id="UP000790787">
    <property type="component" value="Chromosome 9"/>
</dbReference>
<reference evidence="2" key="2">
    <citation type="submission" date="2025-08" db="UniProtKB">
        <authorList>
            <consortium name="RefSeq"/>
        </authorList>
    </citation>
    <scope>IDENTIFICATION</scope>
    <source>
        <tissue evidence="2">Leaf</tissue>
    </source>
</reference>
<dbReference type="RefSeq" id="XP_075077241.1">
    <property type="nucleotide sequence ID" value="XM_075221140.1"/>
</dbReference>
<evidence type="ECO:0000313" key="1">
    <source>
        <dbReference type="Proteomes" id="UP000790787"/>
    </source>
</evidence>
<sequence length="340" mass="40925">MGDWKMEFNRLCDYAYIIKQINPRSSCWIRTDSEIVPDKNLFVHFYLCLRLGDGVGLTVMPDMQKGLVPTINELLPMAEHRMCVRHILSNWSKNWRDEERRKQFWRCAKASYEVKFKEELEAMNKLGYKICEDLLKYDKEYWGRASFREDSKSDVIENNMCETFNSWIVGHRHKSVITMLETIRHKIIKRTIKMRKFVETWVTHLAPRARLILKENKVLSKRCNVMWNAEHKFEVDEGVYIIIVDFINMTCTCRSWMLRGIPCQYAVCAFYDKEMDPDDYVAHLYRKEIFRKAYQHFIQPIFNMRMWPESTNPYIKPPEPKPLPVRPKRCRIKDKDEPRK</sequence>
<proteinExistence type="predicted"/>
<accession>A0AC58RWW1</accession>